<gene>
    <name evidence="1" type="ORF">IPO85_08760</name>
</gene>
<sequence length="260" mass="29521">MAIVDKSGNIVGRLGDLRYYTLNGKNIVSTKGGPTALQIKTKASYASTRALNVEFRLASKVASNMYSSQSQFKAILHTHAYQNLFKRLFHLFNHDVVHQKGQRNLLFSAAPHHFDPLQYAKIPYSSYATLKPSWSKSVNGDLKFVIQGGVVNAQFNFPKQYNILKWSIFIQGIKDIEFNKIKMEYQIDMNNSIGKLEQVLHLELNKSSNIPTSEHTVSMKAEYNYLVFICATYINSRNSNLSPIHTVELIEVIPKMEISV</sequence>
<reference evidence="1 2" key="1">
    <citation type="submission" date="2020-10" db="EMBL/GenBank/DDBJ databases">
        <title>Connecting structure to function with the recovery of over 1000 high-quality activated sludge metagenome-assembled genomes encoding full-length rRNA genes using long-read sequencing.</title>
        <authorList>
            <person name="Singleton C.M."/>
            <person name="Petriglieri F."/>
            <person name="Kristensen J.M."/>
            <person name="Kirkegaard R.H."/>
            <person name="Michaelsen T.Y."/>
            <person name="Andersen M.H."/>
            <person name="Karst S.M."/>
            <person name="Dueholm M.S."/>
            <person name="Nielsen P.H."/>
            <person name="Albertsen M."/>
        </authorList>
    </citation>
    <scope>NUCLEOTIDE SEQUENCE [LARGE SCALE GENOMIC DNA]</scope>
    <source>
        <strain evidence="1">Ribe_18-Q3-R11-54_BAT3C.373</strain>
    </source>
</reference>
<accession>A0A9D7S7X3</accession>
<organism evidence="1 2">
    <name type="scientific">Candidatus Defluviibacterium haderslevense</name>
    <dbReference type="NCBI Taxonomy" id="2981993"/>
    <lineage>
        <taxon>Bacteria</taxon>
        <taxon>Pseudomonadati</taxon>
        <taxon>Bacteroidota</taxon>
        <taxon>Saprospiria</taxon>
        <taxon>Saprospirales</taxon>
        <taxon>Saprospiraceae</taxon>
        <taxon>Candidatus Defluviibacterium</taxon>
    </lineage>
</organism>
<dbReference type="EMBL" id="JADKFW010000005">
    <property type="protein sequence ID" value="MBK9717587.1"/>
    <property type="molecule type" value="Genomic_DNA"/>
</dbReference>
<dbReference type="Proteomes" id="UP000808349">
    <property type="component" value="Unassembled WGS sequence"/>
</dbReference>
<proteinExistence type="predicted"/>
<protein>
    <submittedName>
        <fullName evidence="1">Uncharacterized protein</fullName>
    </submittedName>
</protein>
<comment type="caution">
    <text evidence="1">The sequence shown here is derived from an EMBL/GenBank/DDBJ whole genome shotgun (WGS) entry which is preliminary data.</text>
</comment>
<evidence type="ECO:0000313" key="1">
    <source>
        <dbReference type="EMBL" id="MBK9717587.1"/>
    </source>
</evidence>
<name>A0A9D7S7X3_9BACT</name>
<dbReference type="AlphaFoldDB" id="A0A9D7S7X3"/>
<evidence type="ECO:0000313" key="2">
    <source>
        <dbReference type="Proteomes" id="UP000808349"/>
    </source>
</evidence>